<dbReference type="STRING" id="1513896.SAMN05660841_01962"/>
<sequence length="282" mass="31900">MNKTLFIALLFGLTLTWSCGQGNKEISASLDAKTAEMANDEATALQSESAPAANKTEPEKTALEKKIIRTGNISVESKDLKKSKTSFDALVKRAGGYYEQESTSSGSTYTHYNLTIRIPSSQFDSFLEGIEKGKDKITEKSIQAQDVSLQYYDLESRLKSKRAYLDRYQKMVVSAKNVKDLLEIEEQIRQLQEEIESTESTLRAVKDQVSYSTIQVNIYNSDSLMPHSDSGFWMKVKEALDFGWKLIENIVIGLVGIWPILLLAIGGIFIWRRFRKKRKAQQ</sequence>
<dbReference type="RefSeq" id="WP_079642903.1">
    <property type="nucleotide sequence ID" value="NZ_FUZF01000007.1"/>
</dbReference>
<keyword evidence="2" id="KW-0812">Transmembrane</keyword>
<feature type="domain" description="DUF4349" evidence="3">
    <location>
        <begin position="65"/>
        <end position="272"/>
    </location>
</feature>
<evidence type="ECO:0000256" key="1">
    <source>
        <dbReference type="SAM" id="Coils"/>
    </source>
</evidence>
<dbReference type="AlphaFoldDB" id="A0A1T5DHR8"/>
<keyword evidence="2" id="KW-0472">Membrane</keyword>
<dbReference type="Gene3D" id="1.10.287.1490">
    <property type="match status" value="1"/>
</dbReference>
<organism evidence="4 5">
    <name type="scientific">Sphingobacterium nematocida</name>
    <dbReference type="NCBI Taxonomy" id="1513896"/>
    <lineage>
        <taxon>Bacteria</taxon>
        <taxon>Pseudomonadati</taxon>
        <taxon>Bacteroidota</taxon>
        <taxon>Sphingobacteriia</taxon>
        <taxon>Sphingobacteriales</taxon>
        <taxon>Sphingobacteriaceae</taxon>
        <taxon>Sphingobacterium</taxon>
    </lineage>
</organism>
<dbReference type="InterPro" id="IPR025645">
    <property type="entry name" value="DUF4349"/>
</dbReference>
<name>A0A1T5DHR8_9SPHI</name>
<gene>
    <name evidence="4" type="ORF">SAMN05660841_01962</name>
</gene>
<feature type="coiled-coil region" evidence="1">
    <location>
        <begin position="165"/>
        <end position="208"/>
    </location>
</feature>
<feature type="transmembrane region" description="Helical" evidence="2">
    <location>
        <begin position="250"/>
        <end position="271"/>
    </location>
</feature>
<proteinExistence type="predicted"/>
<keyword evidence="5" id="KW-1185">Reference proteome</keyword>
<dbReference type="OrthoDB" id="5381491at2"/>
<evidence type="ECO:0000259" key="3">
    <source>
        <dbReference type="Pfam" id="PF14257"/>
    </source>
</evidence>
<reference evidence="5" key="1">
    <citation type="submission" date="2017-02" db="EMBL/GenBank/DDBJ databases">
        <authorList>
            <person name="Varghese N."/>
            <person name="Submissions S."/>
        </authorList>
    </citation>
    <scope>NUCLEOTIDE SEQUENCE [LARGE SCALE GENOMIC DNA]</scope>
    <source>
        <strain evidence="5">DSM 24091</strain>
    </source>
</reference>
<keyword evidence="2" id="KW-1133">Transmembrane helix</keyword>
<dbReference type="EMBL" id="FUZF01000007">
    <property type="protein sequence ID" value="SKB71023.1"/>
    <property type="molecule type" value="Genomic_DNA"/>
</dbReference>
<evidence type="ECO:0000256" key="2">
    <source>
        <dbReference type="SAM" id="Phobius"/>
    </source>
</evidence>
<evidence type="ECO:0000313" key="4">
    <source>
        <dbReference type="EMBL" id="SKB71023.1"/>
    </source>
</evidence>
<accession>A0A1T5DHR8</accession>
<evidence type="ECO:0000313" key="5">
    <source>
        <dbReference type="Proteomes" id="UP000190150"/>
    </source>
</evidence>
<dbReference type="Pfam" id="PF14257">
    <property type="entry name" value="DUF4349"/>
    <property type="match status" value="1"/>
</dbReference>
<keyword evidence="1" id="KW-0175">Coiled coil</keyword>
<protein>
    <recommendedName>
        <fullName evidence="3">DUF4349 domain-containing protein</fullName>
    </recommendedName>
</protein>
<dbReference type="Proteomes" id="UP000190150">
    <property type="component" value="Unassembled WGS sequence"/>
</dbReference>